<protein>
    <submittedName>
        <fullName evidence="1">Uncharacterized protein</fullName>
    </submittedName>
</protein>
<accession>A0ACB8D4D2</accession>
<proteinExistence type="predicted"/>
<organism evidence="1 2">
    <name type="scientific">Dermacentor silvarum</name>
    <name type="common">Tick</name>
    <dbReference type="NCBI Taxonomy" id="543639"/>
    <lineage>
        <taxon>Eukaryota</taxon>
        <taxon>Metazoa</taxon>
        <taxon>Ecdysozoa</taxon>
        <taxon>Arthropoda</taxon>
        <taxon>Chelicerata</taxon>
        <taxon>Arachnida</taxon>
        <taxon>Acari</taxon>
        <taxon>Parasitiformes</taxon>
        <taxon>Ixodida</taxon>
        <taxon>Ixodoidea</taxon>
        <taxon>Ixodidae</taxon>
        <taxon>Rhipicephalinae</taxon>
        <taxon>Dermacentor</taxon>
    </lineage>
</organism>
<gene>
    <name evidence="1" type="ORF">HPB49_009461</name>
</gene>
<name>A0ACB8D4D2_DERSI</name>
<comment type="caution">
    <text evidence="1">The sequence shown here is derived from an EMBL/GenBank/DDBJ whole genome shotgun (WGS) entry which is preliminary data.</text>
</comment>
<sequence>MAPHKRRKAYLDPGSTATIPRATKWHLTRSADGSSQATRRRTANESNQRPASAHSPQLRCSNADNESLRKHCERSYDNLEVTDDSDHYFSDSSEGSERVTSPCGTSLFVQEDEGSSGNYDLPSDSFNVEDLTLPFIEGGRLTCGDAYMMLLDIAVKFGLSWTAIEEIQKLVNNLIEKKAFPESRYLFKKVCGVDMDDVVFHFYCSHCRLHLADTKGTLDERKRLQIVCDICHTQYTGSGLVRDGSFFISLPIKKQLTSILSSKTVGSAVMSSLTRKHQQ</sequence>
<dbReference type="Proteomes" id="UP000821865">
    <property type="component" value="Chromosome 3"/>
</dbReference>
<evidence type="ECO:0000313" key="2">
    <source>
        <dbReference type="Proteomes" id="UP000821865"/>
    </source>
</evidence>
<reference evidence="1" key="1">
    <citation type="submission" date="2020-05" db="EMBL/GenBank/DDBJ databases">
        <title>Large-scale comparative analyses of tick genomes elucidate their genetic diversity and vector capacities.</title>
        <authorList>
            <person name="Jia N."/>
            <person name="Wang J."/>
            <person name="Shi W."/>
            <person name="Du L."/>
            <person name="Sun Y."/>
            <person name="Zhan W."/>
            <person name="Jiang J."/>
            <person name="Wang Q."/>
            <person name="Zhang B."/>
            <person name="Ji P."/>
            <person name="Sakyi L.B."/>
            <person name="Cui X."/>
            <person name="Yuan T."/>
            <person name="Jiang B."/>
            <person name="Yang W."/>
            <person name="Lam T.T.-Y."/>
            <person name="Chang Q."/>
            <person name="Ding S."/>
            <person name="Wang X."/>
            <person name="Zhu J."/>
            <person name="Ruan X."/>
            <person name="Zhao L."/>
            <person name="Wei J."/>
            <person name="Que T."/>
            <person name="Du C."/>
            <person name="Cheng J."/>
            <person name="Dai P."/>
            <person name="Han X."/>
            <person name="Huang E."/>
            <person name="Gao Y."/>
            <person name="Liu J."/>
            <person name="Shao H."/>
            <person name="Ye R."/>
            <person name="Li L."/>
            <person name="Wei W."/>
            <person name="Wang X."/>
            <person name="Wang C."/>
            <person name="Yang T."/>
            <person name="Huo Q."/>
            <person name="Li W."/>
            <person name="Guo W."/>
            <person name="Chen H."/>
            <person name="Zhou L."/>
            <person name="Ni X."/>
            <person name="Tian J."/>
            <person name="Zhou Y."/>
            <person name="Sheng Y."/>
            <person name="Liu T."/>
            <person name="Pan Y."/>
            <person name="Xia L."/>
            <person name="Li J."/>
            <person name="Zhao F."/>
            <person name="Cao W."/>
        </authorList>
    </citation>
    <scope>NUCLEOTIDE SEQUENCE</scope>
    <source>
        <strain evidence="1">Dsil-2018</strain>
    </source>
</reference>
<evidence type="ECO:0000313" key="1">
    <source>
        <dbReference type="EMBL" id="KAH7959228.1"/>
    </source>
</evidence>
<dbReference type="EMBL" id="CM023472">
    <property type="protein sequence ID" value="KAH7959228.1"/>
    <property type="molecule type" value="Genomic_DNA"/>
</dbReference>
<keyword evidence="2" id="KW-1185">Reference proteome</keyword>